<accession>A0A645EBK5</accession>
<protein>
    <submittedName>
        <fullName evidence="1">Uncharacterized protein</fullName>
    </submittedName>
</protein>
<organism evidence="1">
    <name type="scientific">bioreactor metagenome</name>
    <dbReference type="NCBI Taxonomy" id="1076179"/>
    <lineage>
        <taxon>unclassified sequences</taxon>
        <taxon>metagenomes</taxon>
        <taxon>ecological metagenomes</taxon>
    </lineage>
</organism>
<reference evidence="1" key="1">
    <citation type="submission" date="2019-08" db="EMBL/GenBank/DDBJ databases">
        <authorList>
            <person name="Kucharzyk K."/>
            <person name="Murdoch R.W."/>
            <person name="Higgins S."/>
            <person name="Loffler F."/>
        </authorList>
    </citation>
    <scope>NUCLEOTIDE SEQUENCE</scope>
</reference>
<proteinExistence type="predicted"/>
<evidence type="ECO:0000313" key="1">
    <source>
        <dbReference type="EMBL" id="MPM99220.1"/>
    </source>
</evidence>
<dbReference type="EMBL" id="VSSQ01045323">
    <property type="protein sequence ID" value="MPM99220.1"/>
    <property type="molecule type" value="Genomic_DNA"/>
</dbReference>
<gene>
    <name evidence="1" type="ORF">SDC9_146411</name>
</gene>
<sequence length="168" mass="18497">MAVSNIEGRNFIKGLLDGFDGAVFVDNPNGVPNAVFRCEVIFRSFRGPFIHQSGNFCFLRVSQEDGSGIGVGGIHVADPVSFLGFPGEFMLLDPVFHVVIHGSSSDNSRFLNITHDQAIDIEIRLGIPDEGSFFQELVDVGFCLGVDLIIILIHLTRQVNFSFVHMQE</sequence>
<name>A0A645EBK5_9ZZZZ</name>
<comment type="caution">
    <text evidence="1">The sequence shown here is derived from an EMBL/GenBank/DDBJ whole genome shotgun (WGS) entry which is preliminary data.</text>
</comment>
<dbReference type="AlphaFoldDB" id="A0A645EBK5"/>